<dbReference type="AlphaFoldDB" id="A0AAD5RKG4"/>
<feature type="region of interest" description="Disordered" evidence="1">
    <location>
        <begin position="1"/>
        <end position="32"/>
    </location>
</feature>
<gene>
    <name evidence="2" type="ORF">MKZ38_005884</name>
</gene>
<accession>A0AAD5RKG4</accession>
<comment type="caution">
    <text evidence="2">The sequence shown here is derived from an EMBL/GenBank/DDBJ whole genome shotgun (WGS) entry which is preliminary data.</text>
</comment>
<dbReference type="Proteomes" id="UP001201980">
    <property type="component" value="Unassembled WGS sequence"/>
</dbReference>
<reference evidence="2" key="1">
    <citation type="submission" date="2022-07" db="EMBL/GenBank/DDBJ databases">
        <title>Draft genome sequence of Zalerion maritima ATCC 34329, a (micro)plastics degrading marine fungus.</title>
        <authorList>
            <person name="Paco A."/>
            <person name="Goncalves M.F.M."/>
            <person name="Rocha-Santos T.A.P."/>
            <person name="Alves A."/>
        </authorList>
    </citation>
    <scope>NUCLEOTIDE SEQUENCE</scope>
    <source>
        <strain evidence="2">ATCC 34329</strain>
    </source>
</reference>
<keyword evidence="3" id="KW-1185">Reference proteome</keyword>
<evidence type="ECO:0000313" key="2">
    <source>
        <dbReference type="EMBL" id="KAJ2896093.1"/>
    </source>
</evidence>
<name>A0AAD5RKG4_9PEZI</name>
<protein>
    <submittedName>
        <fullName evidence="2">Uncharacterized protein</fullName>
    </submittedName>
</protein>
<sequence>MSNVSRCNQRARAEAHEAGGRKGLGTSRDPGVMAARVGRGGFGIPRIKLPPLRNDPNLAAGSLRQVQAGPTNPDPPDLAVFHRLAGPAGILERPTHSCGSVDKAMARVSLSYKLDNLADAAIEALSIK</sequence>
<evidence type="ECO:0000313" key="3">
    <source>
        <dbReference type="Proteomes" id="UP001201980"/>
    </source>
</evidence>
<proteinExistence type="predicted"/>
<feature type="compositionally biased region" description="Basic and acidic residues" evidence="1">
    <location>
        <begin position="11"/>
        <end position="20"/>
    </location>
</feature>
<evidence type="ECO:0000256" key="1">
    <source>
        <dbReference type="SAM" id="MobiDB-lite"/>
    </source>
</evidence>
<dbReference type="EMBL" id="JAKWBI020000354">
    <property type="protein sequence ID" value="KAJ2896093.1"/>
    <property type="molecule type" value="Genomic_DNA"/>
</dbReference>
<organism evidence="2 3">
    <name type="scientific">Zalerion maritima</name>
    <dbReference type="NCBI Taxonomy" id="339359"/>
    <lineage>
        <taxon>Eukaryota</taxon>
        <taxon>Fungi</taxon>
        <taxon>Dikarya</taxon>
        <taxon>Ascomycota</taxon>
        <taxon>Pezizomycotina</taxon>
        <taxon>Sordariomycetes</taxon>
        <taxon>Lulworthiomycetidae</taxon>
        <taxon>Lulworthiales</taxon>
        <taxon>Lulworthiaceae</taxon>
        <taxon>Zalerion</taxon>
    </lineage>
</organism>